<dbReference type="InterPro" id="IPR024978">
    <property type="entry name" value="Homeodomain_phBC6A51-type"/>
</dbReference>
<evidence type="ECO:0000259" key="1">
    <source>
        <dbReference type="Pfam" id="PF13022"/>
    </source>
</evidence>
<gene>
    <name evidence="2" type="ORF">SAMN05216389_1113</name>
</gene>
<reference evidence="2 3" key="1">
    <citation type="submission" date="2016-10" db="EMBL/GenBank/DDBJ databases">
        <authorList>
            <person name="de Groot N.N."/>
        </authorList>
    </citation>
    <scope>NUCLEOTIDE SEQUENCE [LARGE SCALE GENOMIC DNA]</scope>
    <source>
        <strain evidence="2 3">IBRC-M 10780</strain>
    </source>
</reference>
<keyword evidence="3" id="KW-1185">Reference proteome</keyword>
<dbReference type="OrthoDB" id="2199833at2"/>
<dbReference type="EMBL" id="FOHE01000011">
    <property type="protein sequence ID" value="SET41997.1"/>
    <property type="molecule type" value="Genomic_DNA"/>
</dbReference>
<evidence type="ECO:0000313" key="2">
    <source>
        <dbReference type="EMBL" id="SET41997.1"/>
    </source>
</evidence>
<sequence>MAKRLSEKQIAAITILAQPKMNGMTNDQIAEEVGVDRSTLYRWKNDDTFNEELKRTIMRNTLDRLPEVMASIPDHIINDGNAAMFRTLLQAHGVLTEKHEINTKSSGDSTDIDAMKAELEAFRKRKDSEE</sequence>
<evidence type="ECO:0000313" key="3">
    <source>
        <dbReference type="Proteomes" id="UP000198618"/>
    </source>
</evidence>
<dbReference type="Pfam" id="PF13022">
    <property type="entry name" value="HTH_Tnp_1_2"/>
    <property type="match status" value="1"/>
</dbReference>
<protein>
    <submittedName>
        <fullName evidence="2">Helix-turn-helix of insertion element transposase</fullName>
    </submittedName>
</protein>
<organism evidence="2 3">
    <name type="scientific">Oceanobacillus limi</name>
    <dbReference type="NCBI Taxonomy" id="930131"/>
    <lineage>
        <taxon>Bacteria</taxon>
        <taxon>Bacillati</taxon>
        <taxon>Bacillota</taxon>
        <taxon>Bacilli</taxon>
        <taxon>Bacillales</taxon>
        <taxon>Bacillaceae</taxon>
        <taxon>Oceanobacillus</taxon>
    </lineage>
</organism>
<dbReference type="Gene3D" id="1.10.10.60">
    <property type="entry name" value="Homeodomain-like"/>
    <property type="match status" value="1"/>
</dbReference>
<accession>A0A1I0E9U5</accession>
<dbReference type="InterPro" id="IPR009057">
    <property type="entry name" value="Homeodomain-like_sf"/>
</dbReference>
<proteinExistence type="predicted"/>
<dbReference type="SUPFAM" id="SSF46689">
    <property type="entry name" value="Homeodomain-like"/>
    <property type="match status" value="1"/>
</dbReference>
<dbReference type="Proteomes" id="UP000198618">
    <property type="component" value="Unassembled WGS sequence"/>
</dbReference>
<name>A0A1I0E9U5_9BACI</name>
<dbReference type="AlphaFoldDB" id="A0A1I0E9U5"/>
<feature type="domain" description="Homeodomain phBC6A51-type" evidence="1">
    <location>
        <begin position="3"/>
        <end position="105"/>
    </location>
</feature>
<dbReference type="RefSeq" id="WP_090870285.1">
    <property type="nucleotide sequence ID" value="NZ_FOHE01000011.1"/>
</dbReference>